<sequence length="107" mass="11579">VAVPARPAAGFPPHTANPAHRPAPPIRRQGISRWCRASGRGGRRWTGRLCGSREPAVGLLQLRCLETFPRTGNWVATLDLISCWSCSSVVSEIQECSYQSIVAVGLV</sequence>
<feature type="region of interest" description="Disordered" evidence="1">
    <location>
        <begin position="1"/>
        <end position="26"/>
    </location>
</feature>
<dbReference type="Proteomes" id="UP000032180">
    <property type="component" value="Chromosome 9"/>
</dbReference>
<keyword evidence="3" id="KW-1185">Reference proteome</keyword>
<organism evidence="2 3">
    <name type="scientific">Leersia perrieri</name>
    <dbReference type="NCBI Taxonomy" id="77586"/>
    <lineage>
        <taxon>Eukaryota</taxon>
        <taxon>Viridiplantae</taxon>
        <taxon>Streptophyta</taxon>
        <taxon>Embryophyta</taxon>
        <taxon>Tracheophyta</taxon>
        <taxon>Spermatophyta</taxon>
        <taxon>Magnoliopsida</taxon>
        <taxon>Liliopsida</taxon>
        <taxon>Poales</taxon>
        <taxon>Poaceae</taxon>
        <taxon>BOP clade</taxon>
        <taxon>Oryzoideae</taxon>
        <taxon>Oryzeae</taxon>
        <taxon>Oryzinae</taxon>
        <taxon>Leersia</taxon>
    </lineage>
</organism>
<dbReference type="AlphaFoldDB" id="A0A0D9XC59"/>
<accession>A0A0D9XC59</accession>
<reference evidence="2" key="3">
    <citation type="submission" date="2015-04" db="UniProtKB">
        <authorList>
            <consortium name="EnsemblPlants"/>
        </authorList>
    </citation>
    <scope>IDENTIFICATION</scope>
</reference>
<evidence type="ECO:0000313" key="2">
    <source>
        <dbReference type="EnsemblPlants" id="LPERR09G02980.3"/>
    </source>
</evidence>
<dbReference type="EnsemblPlants" id="LPERR09G02980.3">
    <property type="protein sequence ID" value="LPERR09G02980.3"/>
    <property type="gene ID" value="LPERR09G02980"/>
</dbReference>
<protein>
    <submittedName>
        <fullName evidence="2">Uncharacterized protein</fullName>
    </submittedName>
</protein>
<dbReference type="HOGENOM" id="CLU_2216663_0_0_1"/>
<reference evidence="2 3" key="1">
    <citation type="submission" date="2012-08" db="EMBL/GenBank/DDBJ databases">
        <title>Oryza genome evolution.</title>
        <authorList>
            <person name="Wing R.A."/>
        </authorList>
    </citation>
    <scope>NUCLEOTIDE SEQUENCE</scope>
</reference>
<dbReference type="Gramene" id="LPERR09G02980.3">
    <property type="protein sequence ID" value="LPERR09G02980.3"/>
    <property type="gene ID" value="LPERR09G02980"/>
</dbReference>
<reference evidence="3" key="2">
    <citation type="submission" date="2013-12" db="EMBL/GenBank/DDBJ databases">
        <authorList>
            <person name="Yu Y."/>
            <person name="Lee S."/>
            <person name="de Baynast K."/>
            <person name="Wissotski M."/>
            <person name="Liu L."/>
            <person name="Talag J."/>
            <person name="Goicoechea J."/>
            <person name="Angelova A."/>
            <person name="Jetty R."/>
            <person name="Kudrna D."/>
            <person name="Golser W."/>
            <person name="Rivera L."/>
            <person name="Zhang J."/>
            <person name="Wing R."/>
        </authorList>
    </citation>
    <scope>NUCLEOTIDE SEQUENCE</scope>
</reference>
<evidence type="ECO:0000256" key="1">
    <source>
        <dbReference type="SAM" id="MobiDB-lite"/>
    </source>
</evidence>
<evidence type="ECO:0000313" key="3">
    <source>
        <dbReference type="Proteomes" id="UP000032180"/>
    </source>
</evidence>
<proteinExistence type="predicted"/>
<name>A0A0D9XC59_9ORYZ</name>